<keyword evidence="3" id="KW-1185">Reference proteome</keyword>
<dbReference type="Proteomes" id="UP000075920">
    <property type="component" value="Unassembled WGS sequence"/>
</dbReference>
<proteinExistence type="predicted"/>
<evidence type="ECO:0000313" key="2">
    <source>
        <dbReference type="EnsemblMetazoa" id="AMIN014656-PA"/>
    </source>
</evidence>
<reference evidence="3" key="1">
    <citation type="submission" date="2013-03" db="EMBL/GenBank/DDBJ databases">
        <title>The Genome Sequence of Anopheles minimus MINIMUS1.</title>
        <authorList>
            <consortium name="The Broad Institute Genomics Platform"/>
            <person name="Neafsey D.E."/>
            <person name="Walton C."/>
            <person name="Walker B."/>
            <person name="Young S.K."/>
            <person name="Zeng Q."/>
            <person name="Gargeya S."/>
            <person name="Fitzgerald M."/>
            <person name="Haas B."/>
            <person name="Abouelleil A."/>
            <person name="Allen A.W."/>
            <person name="Alvarado L."/>
            <person name="Arachchi H.M."/>
            <person name="Berlin A.M."/>
            <person name="Chapman S.B."/>
            <person name="Gainer-Dewar J."/>
            <person name="Goldberg J."/>
            <person name="Griggs A."/>
            <person name="Gujja S."/>
            <person name="Hansen M."/>
            <person name="Howarth C."/>
            <person name="Imamovic A."/>
            <person name="Ireland A."/>
            <person name="Larimer J."/>
            <person name="McCowan C."/>
            <person name="Murphy C."/>
            <person name="Pearson M."/>
            <person name="Poon T.W."/>
            <person name="Priest M."/>
            <person name="Roberts A."/>
            <person name="Saif S."/>
            <person name="Shea T."/>
            <person name="Sisk P."/>
            <person name="Sykes S."/>
            <person name="Wortman J."/>
            <person name="Nusbaum C."/>
            <person name="Birren B."/>
        </authorList>
    </citation>
    <scope>NUCLEOTIDE SEQUENCE [LARGE SCALE GENOMIC DNA]</scope>
    <source>
        <strain evidence="3">MINIMUS1</strain>
    </source>
</reference>
<feature type="compositionally biased region" description="Polar residues" evidence="1">
    <location>
        <begin position="1"/>
        <end position="10"/>
    </location>
</feature>
<dbReference type="EnsemblMetazoa" id="AMIN014656-RA">
    <property type="protein sequence ID" value="AMIN014656-PA"/>
    <property type="gene ID" value="AMIN014656"/>
</dbReference>
<evidence type="ECO:0000313" key="3">
    <source>
        <dbReference type="Proteomes" id="UP000075920"/>
    </source>
</evidence>
<organism evidence="2 3">
    <name type="scientific">Anopheles minimus</name>
    <dbReference type="NCBI Taxonomy" id="112268"/>
    <lineage>
        <taxon>Eukaryota</taxon>
        <taxon>Metazoa</taxon>
        <taxon>Ecdysozoa</taxon>
        <taxon>Arthropoda</taxon>
        <taxon>Hexapoda</taxon>
        <taxon>Insecta</taxon>
        <taxon>Pterygota</taxon>
        <taxon>Neoptera</taxon>
        <taxon>Endopterygota</taxon>
        <taxon>Diptera</taxon>
        <taxon>Nematocera</taxon>
        <taxon>Culicoidea</taxon>
        <taxon>Culicidae</taxon>
        <taxon>Anophelinae</taxon>
        <taxon>Anopheles</taxon>
    </lineage>
</organism>
<feature type="region of interest" description="Disordered" evidence="1">
    <location>
        <begin position="1"/>
        <end position="31"/>
    </location>
</feature>
<dbReference type="VEuPathDB" id="VectorBase:AMIN014656"/>
<evidence type="ECO:0000256" key="1">
    <source>
        <dbReference type="SAM" id="MobiDB-lite"/>
    </source>
</evidence>
<accession>A0A182WPR3</accession>
<reference evidence="2" key="2">
    <citation type="submission" date="2020-05" db="UniProtKB">
        <authorList>
            <consortium name="EnsemblMetazoa"/>
        </authorList>
    </citation>
    <scope>IDENTIFICATION</scope>
    <source>
        <strain evidence="2">MINIMUS1</strain>
    </source>
</reference>
<dbReference type="AlphaFoldDB" id="A0A182WPR3"/>
<name>A0A182WPR3_9DIPT</name>
<feature type="compositionally biased region" description="Polar residues" evidence="1">
    <location>
        <begin position="21"/>
        <end position="31"/>
    </location>
</feature>
<protein>
    <submittedName>
        <fullName evidence="2">Uncharacterized protein</fullName>
    </submittedName>
</protein>
<sequence length="72" mass="7684">MISFNTSSGYADTPMKRSFPSPRNASSAGSVSSTIMSRFGANSTSCIWTTSMQSTPSNLRLRSTLSRVLSAL</sequence>